<name>E1QGH0_DESB2</name>
<gene>
    <name evidence="1" type="ordered locus">Deba_1295</name>
</gene>
<dbReference type="AlphaFoldDB" id="E1QGH0"/>
<dbReference type="InterPro" id="IPR051534">
    <property type="entry name" value="CBASS_pafABC_assoc_protein"/>
</dbReference>
<dbReference type="HOGENOM" id="CLU_1308447_0_0_7"/>
<dbReference type="KEGG" id="dbr:Deba_1295"/>
<evidence type="ECO:0000313" key="1">
    <source>
        <dbReference type="EMBL" id="ADK84663.1"/>
    </source>
</evidence>
<evidence type="ECO:0000313" key="2">
    <source>
        <dbReference type="Proteomes" id="UP000009047"/>
    </source>
</evidence>
<reference evidence="1 2" key="1">
    <citation type="journal article" date="2010" name="Stand. Genomic Sci.">
        <title>Complete genome sequence of Desulfarculus baarsii type strain (2st14).</title>
        <authorList>
            <person name="Sun H."/>
            <person name="Spring S."/>
            <person name="Lapidus A."/>
            <person name="Davenport K."/>
            <person name="Del Rio T.G."/>
            <person name="Tice H."/>
            <person name="Nolan M."/>
            <person name="Copeland A."/>
            <person name="Cheng J.F."/>
            <person name="Lucas S."/>
            <person name="Tapia R."/>
            <person name="Goodwin L."/>
            <person name="Pitluck S."/>
            <person name="Ivanova N."/>
            <person name="Pagani I."/>
            <person name="Mavromatis K."/>
            <person name="Ovchinnikova G."/>
            <person name="Pati A."/>
            <person name="Chen A."/>
            <person name="Palaniappan K."/>
            <person name="Hauser L."/>
            <person name="Chang Y.J."/>
            <person name="Jeffries C.D."/>
            <person name="Detter J.C."/>
            <person name="Han C."/>
            <person name="Rohde M."/>
            <person name="Brambilla E."/>
            <person name="Goker M."/>
            <person name="Woyke T."/>
            <person name="Bristow J."/>
            <person name="Eisen J.A."/>
            <person name="Markowitz V."/>
            <person name="Hugenholtz P."/>
            <person name="Kyrpides N.C."/>
            <person name="Klenk H.P."/>
            <person name="Land M."/>
        </authorList>
    </citation>
    <scope>NUCLEOTIDE SEQUENCE [LARGE SCALE GENOMIC DNA]</scope>
    <source>
        <strain evidence="2">ATCC 33931 / DSM 2075 / LMG 7858 / VKM B-1802 / 2st14</strain>
    </source>
</reference>
<dbReference type="RefSeq" id="WP_013258116.1">
    <property type="nucleotide sequence ID" value="NC_014365.1"/>
</dbReference>
<sequence>MNSRRLARLMGIICDIKANPRRSPDEMCRRFSVSRRQFYKDRDTLARMGFGFHYARGKQGFLLDKELTFNVSGLSLADLFALILAVRELTGLSDFGLAMGALAGLRRLVEQLPAGPRELFQDAVDEVVVADGFGCPPEVLRELEPAINEGRRVVLVVERDGQAQRLSVDPRLLTLKDGRLSLEADGLEGGRIALAEVRKVIATPFFSPRQ</sequence>
<proteinExistence type="predicted"/>
<dbReference type="PANTHER" id="PTHR34580:SF1">
    <property type="entry name" value="PROTEIN PAFC"/>
    <property type="match status" value="1"/>
</dbReference>
<dbReference type="OrthoDB" id="9787242at2"/>
<dbReference type="PANTHER" id="PTHR34580">
    <property type="match status" value="1"/>
</dbReference>
<dbReference type="STRING" id="644282.Deba_1295"/>
<protein>
    <submittedName>
        <fullName evidence="1">Transcriptional regulator</fullName>
    </submittedName>
</protein>
<organism evidence="1 2">
    <name type="scientific">Desulfarculus baarsii (strain ATCC 33931 / DSM 2075 / LMG 7858 / VKM B-1802 / 2st14)</name>
    <dbReference type="NCBI Taxonomy" id="644282"/>
    <lineage>
        <taxon>Bacteria</taxon>
        <taxon>Pseudomonadati</taxon>
        <taxon>Thermodesulfobacteriota</taxon>
        <taxon>Desulfarculia</taxon>
        <taxon>Desulfarculales</taxon>
        <taxon>Desulfarculaceae</taxon>
        <taxon>Desulfarculus</taxon>
    </lineage>
</organism>
<accession>E1QGH0</accession>
<keyword evidence="2" id="KW-1185">Reference proteome</keyword>
<dbReference type="eggNOG" id="COG2378">
    <property type="taxonomic scope" value="Bacteria"/>
</dbReference>
<dbReference type="Proteomes" id="UP000009047">
    <property type="component" value="Chromosome"/>
</dbReference>
<dbReference type="EMBL" id="CP002085">
    <property type="protein sequence ID" value="ADK84663.1"/>
    <property type="molecule type" value="Genomic_DNA"/>
</dbReference>